<dbReference type="AlphaFoldDB" id="A0A3A4B178"/>
<comment type="caution">
    <text evidence="2">The sequence shown here is derived from an EMBL/GenBank/DDBJ whole genome shotgun (WGS) entry which is preliminary data.</text>
</comment>
<reference evidence="2 3" key="1">
    <citation type="submission" date="2018-09" db="EMBL/GenBank/DDBJ databases">
        <title>YIM 75507 draft genome.</title>
        <authorList>
            <person name="Tang S."/>
            <person name="Feng Y."/>
        </authorList>
    </citation>
    <scope>NUCLEOTIDE SEQUENCE [LARGE SCALE GENOMIC DNA]</scope>
    <source>
        <strain evidence="2 3">YIM 75507</strain>
    </source>
</reference>
<organism evidence="2 3">
    <name type="scientific">Bailinhaonella thermotolerans</name>
    <dbReference type="NCBI Taxonomy" id="1070861"/>
    <lineage>
        <taxon>Bacteria</taxon>
        <taxon>Bacillati</taxon>
        <taxon>Actinomycetota</taxon>
        <taxon>Actinomycetes</taxon>
        <taxon>Streptosporangiales</taxon>
        <taxon>Streptosporangiaceae</taxon>
        <taxon>Bailinhaonella</taxon>
    </lineage>
</organism>
<dbReference type="Proteomes" id="UP000265768">
    <property type="component" value="Unassembled WGS sequence"/>
</dbReference>
<name>A0A3A4B178_9ACTN</name>
<evidence type="ECO:0000313" key="2">
    <source>
        <dbReference type="EMBL" id="RJL31853.1"/>
    </source>
</evidence>
<evidence type="ECO:0008006" key="4">
    <source>
        <dbReference type="Google" id="ProtNLM"/>
    </source>
</evidence>
<proteinExistence type="predicted"/>
<feature type="region of interest" description="Disordered" evidence="1">
    <location>
        <begin position="169"/>
        <end position="203"/>
    </location>
</feature>
<sequence>MRGDFHWTPVTVPGEKVVDVDVAADRSVWLVMENTRYYVRRNDSSAPQHVPQLLSIEVITGIEQPTFLEGGAVQDAGKAWGVSDMVGDNGLVFCHGFWQPGANAILGVADLSAAASELWMVKTDGTVWTTADGHTQVRRGDLIARRISGDYVDNAYAVAPDGSAWVWSKVADPAPAPPPPPPPPQPQPATRPPRLEVSTTGSGESTVFTLTGSGFLPNAQITVRGVRPGDGQVFEWYWLTSATPSGTLDFPIPLPCVPGLVIHFSATDGRVNATDLTHRLWTNTVPAPCP</sequence>
<dbReference type="EMBL" id="QZEY01000005">
    <property type="protein sequence ID" value="RJL31853.1"/>
    <property type="molecule type" value="Genomic_DNA"/>
</dbReference>
<evidence type="ECO:0000256" key="1">
    <source>
        <dbReference type="SAM" id="MobiDB-lite"/>
    </source>
</evidence>
<protein>
    <recommendedName>
        <fullName evidence="4">IPT/TIG domain-containing protein</fullName>
    </recommendedName>
</protein>
<gene>
    <name evidence="2" type="ORF">D5H75_15430</name>
</gene>
<keyword evidence="3" id="KW-1185">Reference proteome</keyword>
<accession>A0A3A4B178</accession>
<evidence type="ECO:0000313" key="3">
    <source>
        <dbReference type="Proteomes" id="UP000265768"/>
    </source>
</evidence>
<feature type="compositionally biased region" description="Pro residues" evidence="1">
    <location>
        <begin position="174"/>
        <end position="191"/>
    </location>
</feature>